<sequence>MKPKYTVVFCDDIRQETSGKNILIGVYSGDLLPAVVPGSFPLSVYIKVQGLSGHHRFRMKLTSPNGHIAMEIEDEVEFVPESDSLPLSFQNAVIQVESAGKITVEFTLDDNDPEIIGELAVHIPQTSPAA</sequence>
<gene>
    <name evidence="1" type="ORF">VW35_02425</name>
</gene>
<protein>
    <submittedName>
        <fullName evidence="1">Uncharacterized protein</fullName>
    </submittedName>
</protein>
<dbReference type="EMBL" id="LAJG01000005">
    <property type="protein sequence ID" value="KKB81043.1"/>
    <property type="molecule type" value="Genomic_DNA"/>
</dbReference>
<dbReference type="OrthoDB" id="8377146at2"/>
<evidence type="ECO:0000313" key="2">
    <source>
        <dbReference type="Proteomes" id="UP000033514"/>
    </source>
</evidence>
<dbReference type="Proteomes" id="UP000033514">
    <property type="component" value="Unassembled WGS sequence"/>
</dbReference>
<proteinExistence type="predicted"/>
<reference evidence="1 2" key="1">
    <citation type="submission" date="2015-03" db="EMBL/GenBank/DDBJ databases">
        <authorList>
            <person name="Hassan Y.I."/>
            <person name="Lepp D."/>
            <person name="Zhou T."/>
        </authorList>
    </citation>
    <scope>NUCLEOTIDE SEQUENCE [LARGE SCALE GENOMIC DNA]</scope>
    <source>
        <strain evidence="1 2">GH2-10</strain>
    </source>
</reference>
<name>A0A0F5LFD7_9HYPH</name>
<dbReference type="InterPro" id="IPR054221">
    <property type="entry name" value="DUF6941"/>
</dbReference>
<dbReference type="RefSeq" id="WP_046141392.1">
    <property type="nucleotide sequence ID" value="NZ_LAJG01000005.1"/>
</dbReference>
<dbReference type="Pfam" id="PF22091">
    <property type="entry name" value="DUF6941"/>
    <property type="match status" value="1"/>
</dbReference>
<dbReference type="STRING" id="361041.VW35_02425"/>
<accession>A0A0F5LFD7</accession>
<dbReference type="PATRIC" id="fig|361041.3.peg.3870"/>
<organism evidence="1 2">
    <name type="scientific">Devosia soli</name>
    <dbReference type="NCBI Taxonomy" id="361041"/>
    <lineage>
        <taxon>Bacteria</taxon>
        <taxon>Pseudomonadati</taxon>
        <taxon>Pseudomonadota</taxon>
        <taxon>Alphaproteobacteria</taxon>
        <taxon>Hyphomicrobiales</taxon>
        <taxon>Devosiaceae</taxon>
        <taxon>Devosia</taxon>
    </lineage>
</organism>
<evidence type="ECO:0000313" key="1">
    <source>
        <dbReference type="EMBL" id="KKB81043.1"/>
    </source>
</evidence>
<comment type="caution">
    <text evidence="1">The sequence shown here is derived from an EMBL/GenBank/DDBJ whole genome shotgun (WGS) entry which is preliminary data.</text>
</comment>
<keyword evidence="2" id="KW-1185">Reference proteome</keyword>
<dbReference type="AlphaFoldDB" id="A0A0F5LFD7"/>